<sequence>MHLIDSELFLLPDGVKKLEICGEIINMKNSCLYKIEREDHTMGNLLKMELHKDPKVKFVGYKLPHPLQHHVELYIQTEEGHSPNAAFEQAIARLLETIGMVKTRFQVSKAQLLLTHKLALGPAKALSDKVMATRSQISVFDNDAIEKAHLGEVKHRITGRGYIGKAEVFIEDDRLFKGARDESENIARVSTHDEAYSNFEEVFNDNAAGSAPYGGNQGSHSRSYDPEDF</sequence>
<gene>
    <name evidence="1" type="primary">RPB11_1</name>
    <name evidence="1" type="ORF">DSO57_1006924</name>
</gene>
<proteinExistence type="predicted"/>
<reference evidence="1" key="1">
    <citation type="submission" date="2022-04" db="EMBL/GenBank/DDBJ databases">
        <title>Genome of the entomopathogenic fungus Entomophthora muscae.</title>
        <authorList>
            <person name="Elya C."/>
            <person name="Lovett B.R."/>
            <person name="Lee E."/>
            <person name="Macias A.M."/>
            <person name="Hajek A.E."/>
            <person name="De Bivort B.L."/>
            <person name="Kasson M.T."/>
            <person name="De Fine Licht H.H."/>
            <person name="Stajich J.E."/>
        </authorList>
    </citation>
    <scope>NUCLEOTIDE SEQUENCE</scope>
    <source>
        <strain evidence="1">Berkeley</strain>
    </source>
</reference>
<comment type="caution">
    <text evidence="1">The sequence shown here is derived from an EMBL/GenBank/DDBJ whole genome shotgun (WGS) entry which is preliminary data.</text>
</comment>
<protein>
    <submittedName>
        <fullName evidence="1">DNA-directed RNA polymerase II core subunit</fullName>
    </submittedName>
</protein>
<dbReference type="Proteomes" id="UP001165960">
    <property type="component" value="Unassembled WGS sequence"/>
</dbReference>
<accession>A0ACC2SWS7</accession>
<evidence type="ECO:0000313" key="2">
    <source>
        <dbReference type="Proteomes" id="UP001165960"/>
    </source>
</evidence>
<keyword evidence="2" id="KW-1185">Reference proteome</keyword>
<dbReference type="EMBL" id="QTSX02004280">
    <property type="protein sequence ID" value="KAJ9066701.1"/>
    <property type="molecule type" value="Genomic_DNA"/>
</dbReference>
<evidence type="ECO:0000313" key="1">
    <source>
        <dbReference type="EMBL" id="KAJ9066701.1"/>
    </source>
</evidence>
<keyword evidence="1" id="KW-0240">DNA-directed RNA polymerase</keyword>
<keyword evidence="1" id="KW-0804">Transcription</keyword>
<organism evidence="1 2">
    <name type="scientific">Entomophthora muscae</name>
    <dbReference type="NCBI Taxonomy" id="34485"/>
    <lineage>
        <taxon>Eukaryota</taxon>
        <taxon>Fungi</taxon>
        <taxon>Fungi incertae sedis</taxon>
        <taxon>Zoopagomycota</taxon>
        <taxon>Entomophthoromycotina</taxon>
        <taxon>Entomophthoromycetes</taxon>
        <taxon>Entomophthorales</taxon>
        <taxon>Entomophthoraceae</taxon>
        <taxon>Entomophthora</taxon>
    </lineage>
</organism>
<name>A0ACC2SWS7_9FUNG</name>